<dbReference type="Pfam" id="PF13529">
    <property type="entry name" value="Peptidase_C39_2"/>
    <property type="match status" value="1"/>
</dbReference>
<name>A0A2H0YQR5_9BACT</name>
<protein>
    <recommendedName>
        <fullName evidence="1">Peptidase C39-like domain-containing protein</fullName>
    </recommendedName>
</protein>
<dbReference type="InterPro" id="IPR039564">
    <property type="entry name" value="Peptidase_C39-like"/>
</dbReference>
<accession>A0A2H0YQR5</accession>
<evidence type="ECO:0000313" key="3">
    <source>
        <dbReference type="Proteomes" id="UP000236845"/>
    </source>
</evidence>
<gene>
    <name evidence="2" type="ORF">COT26_01160</name>
</gene>
<reference evidence="3" key="1">
    <citation type="submission" date="2017-09" db="EMBL/GenBank/DDBJ databases">
        <title>Depth-based differentiation of microbial function through sediment-hosted aquifers and enrichment of novel symbionts in the deep terrestrial subsurface.</title>
        <authorList>
            <person name="Probst A.J."/>
            <person name="Ladd B."/>
            <person name="Jarett J.K."/>
            <person name="Geller-Mcgrath D.E."/>
            <person name="Sieber C.M.K."/>
            <person name="Emerson J.B."/>
            <person name="Anantharaman K."/>
            <person name="Thomas B.C."/>
            <person name="Malmstrom R."/>
            <person name="Stieglmeier M."/>
            <person name="Klingl A."/>
            <person name="Woyke T."/>
            <person name="Ryan C.M."/>
            <person name="Banfield J.F."/>
        </authorList>
    </citation>
    <scope>NUCLEOTIDE SEQUENCE [LARGE SCALE GENOMIC DNA]</scope>
</reference>
<dbReference type="Gene3D" id="3.90.70.10">
    <property type="entry name" value="Cysteine proteinases"/>
    <property type="match status" value="1"/>
</dbReference>
<evidence type="ECO:0000313" key="2">
    <source>
        <dbReference type="EMBL" id="PIS40845.1"/>
    </source>
</evidence>
<dbReference type="Proteomes" id="UP000236845">
    <property type="component" value="Unassembled WGS sequence"/>
</dbReference>
<evidence type="ECO:0000259" key="1">
    <source>
        <dbReference type="Pfam" id="PF13529"/>
    </source>
</evidence>
<feature type="domain" description="Peptidase C39-like" evidence="1">
    <location>
        <begin position="92"/>
        <end position="226"/>
    </location>
</feature>
<dbReference type="AlphaFoldDB" id="A0A2H0YQR5"/>
<organism evidence="2 3">
    <name type="scientific">Candidatus Kerfeldbacteria bacterium CG08_land_8_20_14_0_20_43_14</name>
    <dbReference type="NCBI Taxonomy" id="2014246"/>
    <lineage>
        <taxon>Bacteria</taxon>
        <taxon>Candidatus Kerfeldiibacteriota</taxon>
    </lineage>
</organism>
<comment type="caution">
    <text evidence="2">The sequence shown here is derived from an EMBL/GenBank/DDBJ whole genome shotgun (WGS) entry which is preliminary data.</text>
</comment>
<sequence length="251" mass="27569">MLAVMFIATMGMSMYMQGCSKETGTPNLPERITGPAIEDNGNDITNLVFSDEANPYGAISSDSLNKLGQIAALTEVGKGVSQKALGWQLYISVPFYSQKDPAWSGQLLGYNTSSAYTLGSHGCAVSCLAMLYTKWGYGASPSTINNWAFGGKAHYAFISGDGNLRFPQCLEYPGYICRPYQYISYNDIYLQVQRGRPVIIEIAYGSGSHFMIIFGFDGSRYWVKDPLRGYGSPDTPLYGSVRSARLWGYTK</sequence>
<dbReference type="EMBL" id="PEXW01000022">
    <property type="protein sequence ID" value="PIS40845.1"/>
    <property type="molecule type" value="Genomic_DNA"/>
</dbReference>
<proteinExistence type="predicted"/>